<sequence length="219" mass="24350">MMTRPTAAGGDSAVHESRCTPRRLRTALALIALTLPVCSLAQQVWSFEAFLDGKPIGQHVFTLETQDGGARSLRSDARFDVKLLGITVYRYRHQAQERWQGDCLKSLSADTDDNGDKLAVRLEPGDPLLAGCAMSFAYWNRAILKQRELLNAQTGKLEAVRIEPLPAASIDVRGQSVEAQRWRIVALKQRIDLWYDGGGRWVGLDGTLEGGKLLSYRLR</sequence>
<reference evidence="1 2" key="1">
    <citation type="submission" date="2018-07" db="EMBL/GenBank/DDBJ databases">
        <title>Genomic Encyclopedia of Type Strains, Phase IV (KMG-IV): sequencing the most valuable type-strain genomes for metagenomic binning, comparative biology and taxonomic classification.</title>
        <authorList>
            <person name="Goeker M."/>
        </authorList>
    </citation>
    <scope>NUCLEOTIDE SEQUENCE [LARGE SCALE GENOMIC DNA]</scope>
    <source>
        <strain evidence="1 2">DSM 21352</strain>
    </source>
</reference>
<organism evidence="1 2">
    <name type="scientific">Pseudacidovorax intermedius</name>
    <dbReference type="NCBI Taxonomy" id="433924"/>
    <lineage>
        <taxon>Bacteria</taxon>
        <taxon>Pseudomonadati</taxon>
        <taxon>Pseudomonadota</taxon>
        <taxon>Betaproteobacteria</taxon>
        <taxon>Burkholderiales</taxon>
        <taxon>Comamonadaceae</taxon>
        <taxon>Pseudacidovorax</taxon>
    </lineage>
</organism>
<dbReference type="Pfam" id="PF19630">
    <property type="entry name" value="DUF6134"/>
    <property type="match status" value="1"/>
</dbReference>
<accession>A0A370F822</accession>
<name>A0A370F822_9BURK</name>
<evidence type="ECO:0000313" key="1">
    <source>
        <dbReference type="EMBL" id="RDI18096.1"/>
    </source>
</evidence>
<comment type="caution">
    <text evidence="1">The sequence shown here is derived from an EMBL/GenBank/DDBJ whole genome shotgun (WGS) entry which is preliminary data.</text>
</comment>
<protein>
    <submittedName>
        <fullName evidence="1">Uncharacterized protein</fullName>
    </submittedName>
</protein>
<keyword evidence="2" id="KW-1185">Reference proteome</keyword>
<dbReference type="Proteomes" id="UP000255265">
    <property type="component" value="Unassembled WGS sequence"/>
</dbReference>
<gene>
    <name evidence="1" type="ORF">DFR41_11512</name>
</gene>
<evidence type="ECO:0000313" key="2">
    <source>
        <dbReference type="Proteomes" id="UP000255265"/>
    </source>
</evidence>
<dbReference type="EMBL" id="QQAV01000015">
    <property type="protein sequence ID" value="RDI18096.1"/>
    <property type="molecule type" value="Genomic_DNA"/>
</dbReference>
<dbReference type="AlphaFoldDB" id="A0A370F822"/>
<dbReference type="InterPro" id="IPR045767">
    <property type="entry name" value="DUF6134"/>
</dbReference>
<proteinExistence type="predicted"/>